<dbReference type="InterPro" id="IPR017800">
    <property type="entry name" value="ADOP"/>
</dbReference>
<keyword evidence="3 7" id="KW-0812">Transmembrane</keyword>
<feature type="transmembrane region" description="Helical" evidence="7">
    <location>
        <begin position="843"/>
        <end position="864"/>
    </location>
</feature>
<dbReference type="InterPro" id="IPR050250">
    <property type="entry name" value="Macrolide_Exporter_MacB"/>
</dbReference>
<dbReference type="KEGG" id="abas:ACPOL_3199"/>
<dbReference type="OrthoDB" id="100065at2"/>
<evidence type="ECO:0000256" key="6">
    <source>
        <dbReference type="ARBA" id="ARBA00038076"/>
    </source>
</evidence>
<evidence type="ECO:0000259" key="8">
    <source>
        <dbReference type="Pfam" id="PF02687"/>
    </source>
</evidence>
<feature type="transmembrane region" description="Helical" evidence="7">
    <location>
        <begin position="92"/>
        <end position="119"/>
    </location>
</feature>
<dbReference type="GO" id="GO:0022857">
    <property type="term" value="F:transmembrane transporter activity"/>
    <property type="evidence" value="ECO:0007669"/>
    <property type="project" value="TreeGrafter"/>
</dbReference>
<feature type="transmembrane region" description="Helical" evidence="7">
    <location>
        <begin position="800"/>
        <end position="823"/>
    </location>
</feature>
<dbReference type="Pfam" id="PF02687">
    <property type="entry name" value="FtsX"/>
    <property type="match status" value="2"/>
</dbReference>
<dbReference type="EMBL" id="CP030840">
    <property type="protein sequence ID" value="AXC12494.1"/>
    <property type="molecule type" value="Genomic_DNA"/>
</dbReference>
<organism evidence="10 11">
    <name type="scientific">Acidisarcina polymorpha</name>
    <dbReference type="NCBI Taxonomy" id="2211140"/>
    <lineage>
        <taxon>Bacteria</taxon>
        <taxon>Pseudomonadati</taxon>
        <taxon>Acidobacteriota</taxon>
        <taxon>Terriglobia</taxon>
        <taxon>Terriglobales</taxon>
        <taxon>Acidobacteriaceae</taxon>
        <taxon>Acidisarcina</taxon>
    </lineage>
</organism>
<dbReference type="PANTHER" id="PTHR30572:SF4">
    <property type="entry name" value="ABC TRANSPORTER PERMEASE YTRF"/>
    <property type="match status" value="1"/>
</dbReference>
<feature type="domain" description="MacB-like periplasmic core" evidence="9">
    <location>
        <begin position="503"/>
        <end position="710"/>
    </location>
</feature>
<feature type="transmembrane region" description="Helical" evidence="7">
    <location>
        <begin position="492"/>
        <end position="517"/>
    </location>
</feature>
<dbReference type="NCBIfam" id="NF038403">
    <property type="entry name" value="perm_prefix_1"/>
    <property type="match status" value="1"/>
</dbReference>
<evidence type="ECO:0000259" key="9">
    <source>
        <dbReference type="Pfam" id="PF12704"/>
    </source>
</evidence>
<dbReference type="InterPro" id="IPR003838">
    <property type="entry name" value="ABC3_permease_C"/>
</dbReference>
<evidence type="ECO:0000313" key="11">
    <source>
        <dbReference type="Proteomes" id="UP000253606"/>
    </source>
</evidence>
<evidence type="ECO:0000256" key="7">
    <source>
        <dbReference type="SAM" id="Phobius"/>
    </source>
</evidence>
<evidence type="ECO:0000256" key="1">
    <source>
        <dbReference type="ARBA" id="ARBA00004651"/>
    </source>
</evidence>
<feature type="domain" description="MacB-like periplasmic core" evidence="9">
    <location>
        <begin position="95"/>
        <end position="313"/>
    </location>
</feature>
<dbReference type="RefSeq" id="WP_114207691.1">
    <property type="nucleotide sequence ID" value="NZ_CP030840.1"/>
</dbReference>
<dbReference type="AlphaFoldDB" id="A0A2Z5G144"/>
<keyword evidence="11" id="KW-1185">Reference proteome</keyword>
<protein>
    <submittedName>
        <fullName evidence="10">Permease</fullName>
    </submittedName>
</protein>
<keyword evidence="5 7" id="KW-0472">Membrane</keyword>
<feature type="transmembrane region" description="Helical" evidence="7">
    <location>
        <begin position="349"/>
        <end position="375"/>
    </location>
</feature>
<evidence type="ECO:0000256" key="2">
    <source>
        <dbReference type="ARBA" id="ARBA00022475"/>
    </source>
</evidence>
<feature type="transmembrane region" description="Helical" evidence="7">
    <location>
        <begin position="396"/>
        <end position="426"/>
    </location>
</feature>
<keyword evidence="2" id="KW-1003">Cell membrane</keyword>
<comment type="subcellular location">
    <subcellularLocation>
        <location evidence="1">Cell membrane</location>
        <topology evidence="1">Multi-pass membrane protein</topology>
    </subcellularLocation>
</comment>
<feature type="transmembrane region" description="Helical" evidence="7">
    <location>
        <begin position="446"/>
        <end position="471"/>
    </location>
</feature>
<feature type="transmembrane region" description="Helical" evidence="7">
    <location>
        <begin position="753"/>
        <end position="780"/>
    </location>
</feature>
<evidence type="ECO:0000256" key="4">
    <source>
        <dbReference type="ARBA" id="ARBA00022989"/>
    </source>
</evidence>
<dbReference type="GO" id="GO:0005886">
    <property type="term" value="C:plasma membrane"/>
    <property type="evidence" value="ECO:0007669"/>
    <property type="project" value="UniProtKB-SubCell"/>
</dbReference>
<gene>
    <name evidence="10" type="ORF">ACPOL_3199</name>
</gene>
<name>A0A2Z5G144_9BACT</name>
<accession>A0A2Z5G144</accession>
<sequence>MGLWSRLRNLNRRDAVDADIAEELRSHIDMAVEEGICAGLSETEAWRAARLRFGNPVAMREKTMGADAALSLEGFWLDVKFALRQLKRSPGFAVTAMVTLALGIGANIVVFGVLNAVILHPLKIADPQSVHQIYHKEWMSGGPSYPAFEDFRRRNTTFAGMAAVYGLSSVGLEWNNKVREVSGYDVTGNYFDLLGVQPEIGRFFHANDEHGPGSAPYVVLSDALWRHEFRADPEVIGKTVSLSTHPFTVVGVAPRDFHGLERFFWPDYFVPMVNEEQVEGWDFLHSRLYEPVAVIGRLKPGVTAERATENLNAIARDLQKEYPATDLEQSARLIRPGLEGDDGVLIHQFLFGVMLLALLLLTAACANLASLFAARAADRGRELALRVALGSSRQRLLWQLLTEALVVSLLGGAVGMFCAATLLGALSRWQPFGAGSEHLVVAVDAGVYLAGLALSVMSGLLFGMIPAWHAWQSRPLQAIKSAPAESARLRTFAIRDVLLGAQIAICTLLVTASLVAIRGMVRALHAPLGIKPAGATVAKVNFGMVGIDGDNALEKQKQIIDAAESIPGVQAAGIVNFLPLSGSGMSGIPVYWPGTVDQTLSNQVLDTRVYPISPDYLKAAGTRLLTGRNFTWRDEAHSPRVAIVNATFAHKMFGNRPAVGNHFLLWKDSYEVIGVAESGKYVDLNEDPICAVYVSTAQMEQSSTNLVVRSSLTSRDMAASLQRMLSGIAPTAPITIRSWDDALSNVLFPARTAAAALGIMGMLAAMLAVTGIFGMAAYSVSKRMKELGIRIALGAQRSQILASAIGRPLALLISGSIVGLVAGLFSSRLLGRIVYQADPSDPLVVSGVIATMALLGLTATLIPARRAVTVDAARLMREE</sequence>
<dbReference type="NCBIfam" id="TIGR03434">
    <property type="entry name" value="ADOP"/>
    <property type="match status" value="1"/>
</dbReference>
<dbReference type="InterPro" id="IPR047928">
    <property type="entry name" value="Perm_prefix_1"/>
</dbReference>
<reference evidence="10 11" key="1">
    <citation type="journal article" date="2018" name="Front. Microbiol.">
        <title>Hydrolytic Capabilities as a Key to Environmental Success: Chitinolytic and Cellulolytic Acidobacteria From Acidic Sub-arctic Soils and Boreal Peatlands.</title>
        <authorList>
            <person name="Belova S.E."/>
            <person name="Ravin N.V."/>
            <person name="Pankratov T.A."/>
            <person name="Rakitin A.L."/>
            <person name="Ivanova A.A."/>
            <person name="Beletsky A.V."/>
            <person name="Mardanov A.V."/>
            <person name="Sinninghe Damste J.S."/>
            <person name="Dedysh S.N."/>
        </authorList>
    </citation>
    <scope>NUCLEOTIDE SEQUENCE [LARGE SCALE GENOMIC DNA]</scope>
    <source>
        <strain evidence="10 11">SBC82</strain>
    </source>
</reference>
<keyword evidence="4 7" id="KW-1133">Transmembrane helix</keyword>
<dbReference type="InterPro" id="IPR025857">
    <property type="entry name" value="MacB_PCD"/>
</dbReference>
<feature type="domain" description="ABC3 transporter permease C-terminal" evidence="8">
    <location>
        <begin position="355"/>
        <end position="470"/>
    </location>
</feature>
<evidence type="ECO:0000256" key="3">
    <source>
        <dbReference type="ARBA" id="ARBA00022692"/>
    </source>
</evidence>
<proteinExistence type="inferred from homology"/>
<evidence type="ECO:0000256" key="5">
    <source>
        <dbReference type="ARBA" id="ARBA00023136"/>
    </source>
</evidence>
<dbReference type="PANTHER" id="PTHR30572">
    <property type="entry name" value="MEMBRANE COMPONENT OF TRANSPORTER-RELATED"/>
    <property type="match status" value="1"/>
</dbReference>
<dbReference type="Pfam" id="PF12704">
    <property type="entry name" value="MacB_PCD"/>
    <property type="match status" value="2"/>
</dbReference>
<comment type="similarity">
    <text evidence="6">Belongs to the ABC-4 integral membrane protein family.</text>
</comment>
<evidence type="ECO:0000313" key="10">
    <source>
        <dbReference type="EMBL" id="AXC12494.1"/>
    </source>
</evidence>
<dbReference type="Proteomes" id="UP000253606">
    <property type="component" value="Chromosome"/>
</dbReference>
<feature type="domain" description="ABC3 transporter permease C-terminal" evidence="8">
    <location>
        <begin position="759"/>
        <end position="869"/>
    </location>
</feature>